<organism evidence="3 4">
    <name type="scientific">Thelephora terrestris</name>
    <dbReference type="NCBI Taxonomy" id="56493"/>
    <lineage>
        <taxon>Eukaryota</taxon>
        <taxon>Fungi</taxon>
        <taxon>Dikarya</taxon>
        <taxon>Basidiomycota</taxon>
        <taxon>Agaricomycotina</taxon>
        <taxon>Agaricomycetes</taxon>
        <taxon>Thelephorales</taxon>
        <taxon>Thelephoraceae</taxon>
        <taxon>Thelephora</taxon>
    </lineage>
</organism>
<accession>A0A9P6L472</accession>
<feature type="region of interest" description="Disordered" evidence="2">
    <location>
        <begin position="460"/>
        <end position="482"/>
    </location>
</feature>
<feature type="compositionally biased region" description="Polar residues" evidence="2">
    <location>
        <begin position="399"/>
        <end position="408"/>
    </location>
</feature>
<name>A0A9P6L472_9AGAM</name>
<keyword evidence="4" id="KW-1185">Reference proteome</keyword>
<feature type="coiled-coil region" evidence="1">
    <location>
        <begin position="116"/>
        <end position="196"/>
    </location>
</feature>
<comment type="caution">
    <text evidence="3">The sequence shown here is derived from an EMBL/GenBank/DDBJ whole genome shotgun (WGS) entry which is preliminary data.</text>
</comment>
<proteinExistence type="predicted"/>
<feature type="region of interest" description="Disordered" evidence="2">
    <location>
        <begin position="214"/>
        <end position="238"/>
    </location>
</feature>
<sequence>MPMHISSTIDTGPDRIAAMFPITSSLSLSTHSDILGILQREQDRAVALLSSSPLLSSLFVSYANQAAATQSATPSTEAEERKALEHTISTLQEDIDKLKPENLKMTKNLEVATASLDAFRSQVASLKEVISQQQRDLDSLRADQSESKEKCKQLVKDLNVERDNFQSTTSDFAVERAELKETIVQQQLKISRLERQGSSSPSNGPPLTAVAEAIVNRKPVEPEDRRLALRGKSGREPKENTFLEVEKMGEEKSQGPLPPALRWAVGMNSDHPRVISQEERKSVWSDIRGSYSTEEDETSAPPSIINSPVPGGTFDACVINPFPRVDSPCGSGVLDPRTALTKKGDDIGILASPSVVVNPITSPRFPAPRGNLSLPHREQRPPLSPGSPYLSPTPEATLKASQKSTSKLLETPKDVAEQVLTASRCPLPPSFLSSAQLRVTIPAPSPAKVEPEKPFSLLERATELKPVTSGGGIGGGNERKVD</sequence>
<dbReference type="Gene3D" id="1.10.287.1490">
    <property type="match status" value="1"/>
</dbReference>
<evidence type="ECO:0000313" key="3">
    <source>
        <dbReference type="EMBL" id="KAF9781848.1"/>
    </source>
</evidence>
<feature type="region of interest" description="Disordered" evidence="2">
    <location>
        <begin position="367"/>
        <end position="409"/>
    </location>
</feature>
<reference evidence="3" key="1">
    <citation type="journal article" date="2020" name="Nat. Commun.">
        <title>Large-scale genome sequencing of mycorrhizal fungi provides insights into the early evolution of symbiotic traits.</title>
        <authorList>
            <person name="Miyauchi S."/>
            <person name="Kiss E."/>
            <person name="Kuo A."/>
            <person name="Drula E."/>
            <person name="Kohler A."/>
            <person name="Sanchez-Garcia M."/>
            <person name="Morin E."/>
            <person name="Andreopoulos B."/>
            <person name="Barry K.W."/>
            <person name="Bonito G."/>
            <person name="Buee M."/>
            <person name="Carver A."/>
            <person name="Chen C."/>
            <person name="Cichocki N."/>
            <person name="Clum A."/>
            <person name="Culley D."/>
            <person name="Crous P.W."/>
            <person name="Fauchery L."/>
            <person name="Girlanda M."/>
            <person name="Hayes R.D."/>
            <person name="Keri Z."/>
            <person name="LaButti K."/>
            <person name="Lipzen A."/>
            <person name="Lombard V."/>
            <person name="Magnuson J."/>
            <person name="Maillard F."/>
            <person name="Murat C."/>
            <person name="Nolan M."/>
            <person name="Ohm R.A."/>
            <person name="Pangilinan J."/>
            <person name="Pereira M.F."/>
            <person name="Perotto S."/>
            <person name="Peter M."/>
            <person name="Pfister S."/>
            <person name="Riley R."/>
            <person name="Sitrit Y."/>
            <person name="Stielow J.B."/>
            <person name="Szollosi G."/>
            <person name="Zifcakova L."/>
            <person name="Stursova M."/>
            <person name="Spatafora J.W."/>
            <person name="Tedersoo L."/>
            <person name="Vaario L.M."/>
            <person name="Yamada A."/>
            <person name="Yan M."/>
            <person name="Wang P."/>
            <person name="Xu J."/>
            <person name="Bruns T."/>
            <person name="Baldrian P."/>
            <person name="Vilgalys R."/>
            <person name="Dunand C."/>
            <person name="Henrissat B."/>
            <person name="Grigoriev I.V."/>
            <person name="Hibbett D."/>
            <person name="Nagy L.G."/>
            <person name="Martin F.M."/>
        </authorList>
    </citation>
    <scope>NUCLEOTIDE SEQUENCE</scope>
    <source>
        <strain evidence="3">UH-Tt-Lm1</strain>
    </source>
</reference>
<feature type="compositionally biased region" description="Basic and acidic residues" evidence="2">
    <location>
        <begin position="218"/>
        <end position="238"/>
    </location>
</feature>
<keyword evidence="1" id="KW-0175">Coiled coil</keyword>
<evidence type="ECO:0000313" key="4">
    <source>
        <dbReference type="Proteomes" id="UP000736335"/>
    </source>
</evidence>
<dbReference type="Proteomes" id="UP000736335">
    <property type="component" value="Unassembled WGS sequence"/>
</dbReference>
<protein>
    <submittedName>
        <fullName evidence="3">Uncharacterized protein</fullName>
    </submittedName>
</protein>
<dbReference type="EMBL" id="WIUZ02000013">
    <property type="protein sequence ID" value="KAF9781848.1"/>
    <property type="molecule type" value="Genomic_DNA"/>
</dbReference>
<evidence type="ECO:0000256" key="1">
    <source>
        <dbReference type="SAM" id="Coils"/>
    </source>
</evidence>
<evidence type="ECO:0000256" key="2">
    <source>
        <dbReference type="SAM" id="MobiDB-lite"/>
    </source>
</evidence>
<gene>
    <name evidence="3" type="ORF">BJ322DRAFT_249511</name>
</gene>
<reference evidence="3" key="2">
    <citation type="submission" date="2020-11" db="EMBL/GenBank/DDBJ databases">
        <authorList>
            <consortium name="DOE Joint Genome Institute"/>
            <person name="Kuo A."/>
            <person name="Miyauchi S."/>
            <person name="Kiss E."/>
            <person name="Drula E."/>
            <person name="Kohler A."/>
            <person name="Sanchez-Garcia M."/>
            <person name="Andreopoulos B."/>
            <person name="Barry K.W."/>
            <person name="Bonito G."/>
            <person name="Buee M."/>
            <person name="Carver A."/>
            <person name="Chen C."/>
            <person name="Cichocki N."/>
            <person name="Clum A."/>
            <person name="Culley D."/>
            <person name="Crous P.W."/>
            <person name="Fauchery L."/>
            <person name="Girlanda M."/>
            <person name="Hayes R."/>
            <person name="Keri Z."/>
            <person name="Labutti K."/>
            <person name="Lipzen A."/>
            <person name="Lombard V."/>
            <person name="Magnuson J."/>
            <person name="Maillard F."/>
            <person name="Morin E."/>
            <person name="Murat C."/>
            <person name="Nolan M."/>
            <person name="Ohm R."/>
            <person name="Pangilinan J."/>
            <person name="Pereira M."/>
            <person name="Perotto S."/>
            <person name="Peter M."/>
            <person name="Riley R."/>
            <person name="Sitrit Y."/>
            <person name="Stielow B."/>
            <person name="Szollosi G."/>
            <person name="Zifcakova L."/>
            <person name="Stursova M."/>
            <person name="Spatafora J.W."/>
            <person name="Tedersoo L."/>
            <person name="Vaario L.-M."/>
            <person name="Yamada A."/>
            <person name="Yan M."/>
            <person name="Wang P."/>
            <person name="Xu J."/>
            <person name="Bruns T."/>
            <person name="Baldrian P."/>
            <person name="Vilgalys R."/>
            <person name="Henrissat B."/>
            <person name="Grigoriev I.V."/>
            <person name="Hibbett D."/>
            <person name="Nagy L.G."/>
            <person name="Martin F.M."/>
        </authorList>
    </citation>
    <scope>NUCLEOTIDE SEQUENCE</scope>
    <source>
        <strain evidence="3">UH-Tt-Lm1</strain>
    </source>
</reference>
<dbReference type="AlphaFoldDB" id="A0A9P6L472"/>